<dbReference type="InterPro" id="IPR001471">
    <property type="entry name" value="AP2/ERF_dom"/>
</dbReference>
<comment type="subcellular location">
    <subcellularLocation>
        <location evidence="1">Nucleus</location>
    </subcellularLocation>
</comment>
<evidence type="ECO:0000313" key="9">
    <source>
        <dbReference type="Proteomes" id="UP000747399"/>
    </source>
</evidence>
<feature type="region of interest" description="Disordered" evidence="6">
    <location>
        <begin position="369"/>
        <end position="398"/>
    </location>
</feature>
<evidence type="ECO:0000256" key="4">
    <source>
        <dbReference type="ARBA" id="ARBA00023163"/>
    </source>
</evidence>
<evidence type="ECO:0000256" key="6">
    <source>
        <dbReference type="SAM" id="MobiDB-lite"/>
    </source>
</evidence>
<gene>
    <name evidence="8" type="ORF">Vafri_2879</name>
</gene>
<dbReference type="GO" id="GO:0003700">
    <property type="term" value="F:DNA-binding transcription factor activity"/>
    <property type="evidence" value="ECO:0007669"/>
    <property type="project" value="InterPro"/>
</dbReference>
<dbReference type="Proteomes" id="UP000747399">
    <property type="component" value="Unassembled WGS sequence"/>
</dbReference>
<dbReference type="GO" id="GO:0005634">
    <property type="term" value="C:nucleus"/>
    <property type="evidence" value="ECO:0007669"/>
    <property type="project" value="UniProtKB-SubCell"/>
</dbReference>
<feature type="region of interest" description="Disordered" evidence="6">
    <location>
        <begin position="745"/>
        <end position="779"/>
    </location>
</feature>
<accession>A0A8J4AS28</accession>
<feature type="non-terminal residue" evidence="8">
    <location>
        <position position="1"/>
    </location>
</feature>
<proteinExistence type="predicted"/>
<evidence type="ECO:0000313" key="8">
    <source>
        <dbReference type="EMBL" id="GIL45722.1"/>
    </source>
</evidence>
<evidence type="ECO:0000256" key="2">
    <source>
        <dbReference type="ARBA" id="ARBA00023015"/>
    </source>
</evidence>
<keyword evidence="5" id="KW-0539">Nucleus</keyword>
<dbReference type="CDD" id="cd00018">
    <property type="entry name" value="AP2"/>
    <property type="match status" value="1"/>
</dbReference>
<organism evidence="8 9">
    <name type="scientific">Volvox africanus</name>
    <dbReference type="NCBI Taxonomy" id="51714"/>
    <lineage>
        <taxon>Eukaryota</taxon>
        <taxon>Viridiplantae</taxon>
        <taxon>Chlorophyta</taxon>
        <taxon>core chlorophytes</taxon>
        <taxon>Chlorophyceae</taxon>
        <taxon>CS clade</taxon>
        <taxon>Chlamydomonadales</taxon>
        <taxon>Volvocaceae</taxon>
        <taxon>Volvox</taxon>
    </lineage>
</organism>
<evidence type="ECO:0000256" key="5">
    <source>
        <dbReference type="ARBA" id="ARBA00023242"/>
    </source>
</evidence>
<name>A0A8J4AS28_9CHLO</name>
<dbReference type="PROSITE" id="PS51032">
    <property type="entry name" value="AP2_ERF"/>
    <property type="match status" value="1"/>
</dbReference>
<feature type="compositionally biased region" description="Low complexity" evidence="6">
    <location>
        <begin position="369"/>
        <end position="379"/>
    </location>
</feature>
<dbReference type="PANTHER" id="PTHR31677">
    <property type="entry name" value="AP2 DOMAIN CLASS TRANSCRIPTION FACTOR"/>
    <property type="match status" value="1"/>
</dbReference>
<feature type="compositionally biased region" description="Polar residues" evidence="6">
    <location>
        <begin position="195"/>
        <end position="205"/>
    </location>
</feature>
<keyword evidence="3" id="KW-0238">DNA-binding</keyword>
<feature type="domain" description="AP2/ERF" evidence="7">
    <location>
        <begin position="645"/>
        <end position="702"/>
    </location>
</feature>
<dbReference type="PANTHER" id="PTHR31677:SF75">
    <property type="entry name" value="ETHYLENE-RESPONSIVE TRANSCRIPTION FACTOR ERF084"/>
    <property type="match status" value="1"/>
</dbReference>
<feature type="compositionally biased region" description="Low complexity" evidence="6">
    <location>
        <begin position="130"/>
        <end position="140"/>
    </location>
</feature>
<reference evidence="8" key="1">
    <citation type="journal article" date="2021" name="Proc. Natl. Acad. Sci. U.S.A.">
        <title>Three genomes in the algal genus Volvox reveal the fate of a haploid sex-determining region after a transition to homothallism.</title>
        <authorList>
            <person name="Yamamoto K."/>
            <person name="Hamaji T."/>
            <person name="Kawai-Toyooka H."/>
            <person name="Matsuzaki R."/>
            <person name="Takahashi F."/>
            <person name="Nishimura Y."/>
            <person name="Kawachi M."/>
            <person name="Noguchi H."/>
            <person name="Minakuchi Y."/>
            <person name="Umen J.G."/>
            <person name="Toyoda A."/>
            <person name="Nozaki H."/>
        </authorList>
    </citation>
    <scope>NUCLEOTIDE SEQUENCE</scope>
    <source>
        <strain evidence="8">NIES-3780</strain>
    </source>
</reference>
<feature type="region of interest" description="Disordered" evidence="6">
    <location>
        <begin position="125"/>
        <end position="247"/>
    </location>
</feature>
<dbReference type="EMBL" id="BNCO01000003">
    <property type="protein sequence ID" value="GIL45722.1"/>
    <property type="molecule type" value="Genomic_DNA"/>
</dbReference>
<dbReference type="AlphaFoldDB" id="A0A8J4AS28"/>
<keyword evidence="2" id="KW-0805">Transcription regulation</keyword>
<feature type="region of interest" description="Disordered" evidence="6">
    <location>
        <begin position="704"/>
        <end position="724"/>
    </location>
</feature>
<evidence type="ECO:0000259" key="7">
    <source>
        <dbReference type="PROSITE" id="PS51032"/>
    </source>
</evidence>
<feature type="compositionally biased region" description="Low complexity" evidence="6">
    <location>
        <begin position="389"/>
        <end position="398"/>
    </location>
</feature>
<comment type="caution">
    <text evidence="8">The sequence shown here is derived from an EMBL/GenBank/DDBJ whole genome shotgun (WGS) entry which is preliminary data.</text>
</comment>
<feature type="region of interest" description="Disordered" evidence="6">
    <location>
        <begin position="490"/>
        <end position="547"/>
    </location>
</feature>
<dbReference type="GO" id="GO:0003677">
    <property type="term" value="F:DNA binding"/>
    <property type="evidence" value="ECO:0007669"/>
    <property type="project" value="UniProtKB-KW"/>
</dbReference>
<keyword evidence="4" id="KW-0804">Transcription</keyword>
<evidence type="ECO:0000256" key="3">
    <source>
        <dbReference type="ARBA" id="ARBA00023125"/>
    </source>
</evidence>
<evidence type="ECO:0000256" key="1">
    <source>
        <dbReference type="ARBA" id="ARBA00004123"/>
    </source>
</evidence>
<keyword evidence="9" id="KW-1185">Reference proteome</keyword>
<feature type="compositionally biased region" description="Gly residues" evidence="6">
    <location>
        <begin position="212"/>
        <end position="223"/>
    </location>
</feature>
<dbReference type="SMART" id="SM00380">
    <property type="entry name" value="AP2"/>
    <property type="match status" value="1"/>
</dbReference>
<dbReference type="InterPro" id="IPR016177">
    <property type="entry name" value="DNA-bd_dom_sf"/>
</dbReference>
<dbReference type="Gene3D" id="3.30.730.10">
    <property type="entry name" value="AP2/ERF domain"/>
    <property type="match status" value="1"/>
</dbReference>
<feature type="compositionally biased region" description="Acidic residues" evidence="6">
    <location>
        <begin position="750"/>
        <end position="762"/>
    </location>
</feature>
<dbReference type="SUPFAM" id="SSF54171">
    <property type="entry name" value="DNA-binding domain"/>
    <property type="match status" value="1"/>
</dbReference>
<sequence length="779" mass="77142">MERNPSQEALKEAGATGTGRPLLNKLLVDVAHAGNACETPQDFQTPSFEQMGFDTGALSAHPSQSALDVLSPFGNGLPDLDLLISPLLASGNAAVFGGDGTGQSGANHHTGGTAATSANTVITAGAEASQQQQQQQQQQQFEPPSGSGHGNGSGANHTGGLSTGMFGAGSLQAAAGPGNGDGDAASFRKAMGPPSTISAQMQQKLGISHAGGTNGGAGMGASGDGDKRSGRSGVLPRPPPLTIPADVPSSLITGINTGTGYSPLPSILNSPFLESLISASPNAQLAAMFAQLAQSTRGGQTPALLEALTPGTAGAWPDSTKSGGGTLRQLLDLHDPNAFGLGEGDIDEGALADALLGKGFLGVLPSARRASNAGGSSVAYAPPGVGREGSSAVAGDGDAAGANGSGAGVGELSAEQLADLGLQSPSALGVNGNGSVLYKGVHYDKEQDIWQVVVFDGSRYTVVGEYTNELEALVANELLSPAQPMPGNINTLLAGGSNNTGGQGDSDAASNGVGTAAPAESNGPGPAAGENALSQAGATPAGFGGRTPNLSDFLNRLSSNNSMLGGSMLSPNGPGLSPLFSALSPAGGGGFTALLLPTPRDPANTGAGAHLLPSPTTLGRGGSAAAGHAVAGVGAASNQIVSSSVFRGVQYQRDQRRWAAVLEDVSGEEQWLGLFDSEVEAARAYDAEALRRYGLKAELNFSVGSGSSPSPTAPPGPGASDGAAEVGFAALQQYGQLGLGFSASLGPDASYDEEEEDDDDSESGGTRPMSGTGAFGRGR</sequence>
<dbReference type="InterPro" id="IPR036955">
    <property type="entry name" value="AP2/ERF_dom_sf"/>
</dbReference>
<protein>
    <recommendedName>
        <fullName evidence="7">AP2/ERF domain-containing protein</fullName>
    </recommendedName>
</protein>